<dbReference type="Gene3D" id="3.40.50.620">
    <property type="entry name" value="HUPs"/>
    <property type="match status" value="1"/>
</dbReference>
<evidence type="ECO:0000313" key="4">
    <source>
        <dbReference type="EMBL" id="KAL3767524.1"/>
    </source>
</evidence>
<dbReference type="PANTHER" id="PTHR21342:SF1">
    <property type="entry name" value="PHOSPHOPANTETHEINE ADENYLYLTRANSFERASE"/>
    <property type="match status" value="1"/>
</dbReference>
<dbReference type="AlphaFoldDB" id="A0ABD3MU93"/>
<dbReference type="NCBIfam" id="TIGR00125">
    <property type="entry name" value="cyt_tran_rel"/>
    <property type="match status" value="1"/>
</dbReference>
<name>A0ABD3MU93_9STRA</name>
<gene>
    <name evidence="4" type="ORF">ACHAWU_000187</name>
</gene>
<proteinExistence type="predicted"/>
<dbReference type="InterPro" id="IPR014729">
    <property type="entry name" value="Rossmann-like_a/b/a_fold"/>
</dbReference>
<comment type="caution">
    <text evidence="4">The sequence shown here is derived from an EMBL/GenBank/DDBJ whole genome shotgun (WGS) entry which is preliminary data.</text>
</comment>
<dbReference type="Proteomes" id="UP001530293">
    <property type="component" value="Unassembled WGS sequence"/>
</dbReference>
<accession>A0ABD3MU93</accession>
<dbReference type="SUPFAM" id="SSF52374">
    <property type="entry name" value="Nucleotidylyl transferase"/>
    <property type="match status" value="1"/>
</dbReference>
<dbReference type="EMBL" id="JALLBG020000075">
    <property type="protein sequence ID" value="KAL3767524.1"/>
    <property type="molecule type" value="Genomic_DNA"/>
</dbReference>
<evidence type="ECO:0000256" key="1">
    <source>
        <dbReference type="ARBA" id="ARBA00022679"/>
    </source>
</evidence>
<sequence>MMIHLLLFAALLSAFIPLSILLYRIVSPTILSFPWQLPSGSSSASRRKHDKTKTVVFAGSFNPPHWGHLVMIRYLAERYGRVICCIGVNPNKRYDVTPQTRAQILRDMLSGGDDGSTRCKNVQVEVVTGYIWRYARTQNASLFYRGIRTWSADGQDERQLQILNSWGPLLLGPLVWPLQTIFLEGDPKYRHVSSTVTRQLCAKIRKRRLNGEVEVHAELEELTKLVPEWVMDKVVDAYGR</sequence>
<keyword evidence="5" id="KW-1185">Reference proteome</keyword>
<keyword evidence="2" id="KW-0548">Nucleotidyltransferase</keyword>
<reference evidence="4 5" key="1">
    <citation type="submission" date="2024-10" db="EMBL/GenBank/DDBJ databases">
        <title>Updated reference genomes for cyclostephanoid diatoms.</title>
        <authorList>
            <person name="Roberts W.R."/>
            <person name="Alverson A.J."/>
        </authorList>
    </citation>
    <scope>NUCLEOTIDE SEQUENCE [LARGE SCALE GENOMIC DNA]</scope>
    <source>
        <strain evidence="4 5">AJA232-27</strain>
    </source>
</reference>
<feature type="domain" description="Cytidyltransferase-like" evidence="3">
    <location>
        <begin position="56"/>
        <end position="151"/>
    </location>
</feature>
<evidence type="ECO:0000313" key="5">
    <source>
        <dbReference type="Proteomes" id="UP001530293"/>
    </source>
</evidence>
<dbReference type="GO" id="GO:0016779">
    <property type="term" value="F:nucleotidyltransferase activity"/>
    <property type="evidence" value="ECO:0007669"/>
    <property type="project" value="UniProtKB-KW"/>
</dbReference>
<organism evidence="4 5">
    <name type="scientific">Discostella pseudostelligera</name>
    <dbReference type="NCBI Taxonomy" id="259834"/>
    <lineage>
        <taxon>Eukaryota</taxon>
        <taxon>Sar</taxon>
        <taxon>Stramenopiles</taxon>
        <taxon>Ochrophyta</taxon>
        <taxon>Bacillariophyta</taxon>
        <taxon>Coscinodiscophyceae</taxon>
        <taxon>Thalassiosirophycidae</taxon>
        <taxon>Stephanodiscales</taxon>
        <taxon>Stephanodiscaceae</taxon>
        <taxon>Discostella</taxon>
    </lineage>
</organism>
<protein>
    <recommendedName>
        <fullName evidence="3">Cytidyltransferase-like domain-containing protein</fullName>
    </recommendedName>
</protein>
<dbReference type="PANTHER" id="PTHR21342">
    <property type="entry name" value="PHOSPHOPANTETHEINE ADENYLYLTRANSFERASE"/>
    <property type="match status" value="1"/>
</dbReference>
<evidence type="ECO:0000256" key="2">
    <source>
        <dbReference type="ARBA" id="ARBA00022695"/>
    </source>
</evidence>
<dbReference type="InterPro" id="IPR004821">
    <property type="entry name" value="Cyt_trans-like"/>
</dbReference>
<keyword evidence="1" id="KW-0808">Transferase</keyword>
<dbReference type="Pfam" id="PF01467">
    <property type="entry name" value="CTP_transf_like"/>
    <property type="match status" value="1"/>
</dbReference>
<evidence type="ECO:0000259" key="3">
    <source>
        <dbReference type="Pfam" id="PF01467"/>
    </source>
</evidence>